<comment type="caution">
    <text evidence="7">The sequence shown here is derived from an EMBL/GenBank/DDBJ whole genome shotgun (WGS) entry which is preliminary data.</text>
</comment>
<dbReference type="EMBL" id="VRSW01000002">
    <property type="protein sequence ID" value="TXK04465.1"/>
    <property type="molecule type" value="Genomic_DNA"/>
</dbReference>
<evidence type="ECO:0000256" key="3">
    <source>
        <dbReference type="ARBA" id="ARBA00022989"/>
    </source>
</evidence>
<dbReference type="InterPro" id="IPR036513">
    <property type="entry name" value="STAS_dom_sf"/>
</dbReference>
<feature type="transmembrane region" description="Helical" evidence="5">
    <location>
        <begin position="194"/>
        <end position="226"/>
    </location>
</feature>
<dbReference type="Gene3D" id="3.30.750.24">
    <property type="entry name" value="STAS domain"/>
    <property type="match status" value="1"/>
</dbReference>
<dbReference type="InterPro" id="IPR001902">
    <property type="entry name" value="SLC26A/SulP_fam"/>
</dbReference>
<evidence type="ECO:0000259" key="6">
    <source>
        <dbReference type="PROSITE" id="PS50801"/>
    </source>
</evidence>
<gene>
    <name evidence="7" type="ORF">FVP60_07130</name>
</gene>
<protein>
    <submittedName>
        <fullName evidence="7">SulP family inorganic anion transporter</fullName>
    </submittedName>
</protein>
<dbReference type="PANTHER" id="PTHR11814">
    <property type="entry name" value="SULFATE TRANSPORTER"/>
    <property type="match status" value="1"/>
</dbReference>
<dbReference type="InterPro" id="IPR011547">
    <property type="entry name" value="SLC26A/SulP_dom"/>
</dbReference>
<keyword evidence="4 5" id="KW-0472">Membrane</keyword>
<accession>A0A5C8HPJ2</accession>
<sequence length="379" mass="39756">MQVIHNLDVGGVFGVHQNARGEHDVIGVELCSCPKQQVALLLRVADVPNTLPGLSLPDISLILPLVLPALSLALVALVQGAAISGSIANPNGRYPDPSVDFSGQGFANIAAGMFQGMPVGGSMSATALVRAAGAKSALANLIAAVVMAATILLLGSVIGYIAMPALAGLLILVGVRTFKLHDVMMVWRTGPIQITVLTVTFVLTLLIPLQYAVLSGVGLAVILHVARQSNRVTVKQWVFDEGEALPNEIAPPAAVEAGAAIVLVPYGSLFFAAASVFEAQLPEIAKDARRAVVIIRLRGKDELGSTFIRVLAQYATRLRRSGGALMLAGVSAKVYEQLAVTGVLSILGADNVFIEQPRVGIALRSAMDKAQRWQREGDE</sequence>
<dbReference type="CDD" id="cd07042">
    <property type="entry name" value="STAS_SulP_like_sulfate_transporter"/>
    <property type="match status" value="1"/>
</dbReference>
<dbReference type="Pfam" id="PF00916">
    <property type="entry name" value="Sulfate_transp"/>
    <property type="match status" value="1"/>
</dbReference>
<keyword evidence="2 5" id="KW-0812">Transmembrane</keyword>
<evidence type="ECO:0000313" key="7">
    <source>
        <dbReference type="EMBL" id="TXK04465.1"/>
    </source>
</evidence>
<dbReference type="PROSITE" id="PS50801">
    <property type="entry name" value="STAS"/>
    <property type="match status" value="1"/>
</dbReference>
<proteinExistence type="predicted"/>
<dbReference type="GO" id="GO:0055085">
    <property type="term" value="P:transmembrane transport"/>
    <property type="evidence" value="ECO:0007669"/>
    <property type="project" value="InterPro"/>
</dbReference>
<name>A0A5C8HPJ2_9MICO</name>
<feature type="domain" description="STAS" evidence="6">
    <location>
        <begin position="250"/>
        <end position="370"/>
    </location>
</feature>
<dbReference type="Proteomes" id="UP000321196">
    <property type="component" value="Unassembled WGS sequence"/>
</dbReference>
<dbReference type="GO" id="GO:0016020">
    <property type="term" value="C:membrane"/>
    <property type="evidence" value="ECO:0007669"/>
    <property type="project" value="UniProtKB-SubCell"/>
</dbReference>
<evidence type="ECO:0000256" key="2">
    <source>
        <dbReference type="ARBA" id="ARBA00022692"/>
    </source>
</evidence>
<dbReference type="Pfam" id="PF01740">
    <property type="entry name" value="STAS"/>
    <property type="match status" value="1"/>
</dbReference>
<organism evidence="7 8">
    <name type="scientific">Microbacterium mitrae</name>
    <dbReference type="NCBI Taxonomy" id="664640"/>
    <lineage>
        <taxon>Bacteria</taxon>
        <taxon>Bacillati</taxon>
        <taxon>Actinomycetota</taxon>
        <taxon>Actinomycetes</taxon>
        <taxon>Micrococcales</taxon>
        <taxon>Microbacteriaceae</taxon>
        <taxon>Microbacterium</taxon>
    </lineage>
</organism>
<keyword evidence="3 5" id="KW-1133">Transmembrane helix</keyword>
<evidence type="ECO:0000256" key="5">
    <source>
        <dbReference type="SAM" id="Phobius"/>
    </source>
</evidence>
<evidence type="ECO:0000256" key="1">
    <source>
        <dbReference type="ARBA" id="ARBA00004141"/>
    </source>
</evidence>
<dbReference type="InterPro" id="IPR002645">
    <property type="entry name" value="STAS_dom"/>
</dbReference>
<evidence type="ECO:0000313" key="8">
    <source>
        <dbReference type="Proteomes" id="UP000321196"/>
    </source>
</evidence>
<dbReference type="OrthoDB" id="9771198at2"/>
<reference evidence="7 8" key="1">
    <citation type="submission" date="2019-08" db="EMBL/GenBank/DDBJ databases">
        <authorList>
            <person name="Dong K."/>
        </authorList>
    </citation>
    <scope>NUCLEOTIDE SEQUENCE [LARGE SCALE GENOMIC DNA]</scope>
    <source>
        <strain evidence="7 8">M4-8</strain>
    </source>
</reference>
<keyword evidence="8" id="KW-1185">Reference proteome</keyword>
<comment type="subcellular location">
    <subcellularLocation>
        <location evidence="1">Membrane</location>
        <topology evidence="1">Multi-pass membrane protein</topology>
    </subcellularLocation>
</comment>
<dbReference type="SUPFAM" id="SSF52091">
    <property type="entry name" value="SpoIIaa-like"/>
    <property type="match status" value="1"/>
</dbReference>
<evidence type="ECO:0000256" key="4">
    <source>
        <dbReference type="ARBA" id="ARBA00023136"/>
    </source>
</evidence>
<feature type="transmembrane region" description="Helical" evidence="5">
    <location>
        <begin position="61"/>
        <end position="85"/>
    </location>
</feature>
<feature type="transmembrane region" description="Helical" evidence="5">
    <location>
        <begin position="141"/>
        <end position="174"/>
    </location>
</feature>
<dbReference type="AlphaFoldDB" id="A0A5C8HPJ2"/>